<reference evidence="13" key="2">
    <citation type="submission" date="2025-04" db="UniProtKB">
        <authorList>
            <consortium name="RefSeq"/>
        </authorList>
    </citation>
    <scope>IDENTIFICATION</scope>
</reference>
<keyword evidence="2" id="KW-0964">Secreted</keyword>
<dbReference type="PROSITE" id="PS50240">
    <property type="entry name" value="TRYPSIN_DOM"/>
    <property type="match status" value="2"/>
</dbReference>
<dbReference type="InterPro" id="IPR051487">
    <property type="entry name" value="Ser/Thr_Proteases_Immune/Dev"/>
</dbReference>
<evidence type="ECO:0000256" key="7">
    <source>
        <dbReference type="ARBA" id="ARBA00023145"/>
    </source>
</evidence>
<dbReference type="Proteomes" id="UP001652680">
    <property type="component" value="Unassembled WGS sequence"/>
</dbReference>
<evidence type="ECO:0000313" key="13">
    <source>
        <dbReference type="RefSeq" id="XP_016983119.1"/>
    </source>
</evidence>
<protein>
    <submittedName>
        <fullName evidence="13">Chymotrypsin-like protease CTRL-1</fullName>
    </submittedName>
</protein>
<dbReference type="AlphaFoldDB" id="A0A6P4F288"/>
<dbReference type="SUPFAM" id="SSF50494">
    <property type="entry name" value="Trypsin-like serine proteases"/>
    <property type="match status" value="2"/>
</dbReference>
<comment type="subcellular location">
    <subcellularLocation>
        <location evidence="1">Secreted</location>
    </subcellularLocation>
</comment>
<dbReference type="FunFam" id="2.40.10.10:FF:000146">
    <property type="entry name" value="Serine protease 53"/>
    <property type="match status" value="1"/>
</dbReference>
<keyword evidence="8" id="KW-1015">Disulfide bond</keyword>
<keyword evidence="12" id="KW-1185">Reference proteome</keyword>
<keyword evidence="7" id="KW-0865">Zymogen</keyword>
<reference evidence="11" key="3">
    <citation type="submission" date="2025-05" db="UniProtKB">
        <authorList>
            <consortium name="EnsemblMetazoa"/>
        </authorList>
    </citation>
    <scope>IDENTIFICATION</scope>
</reference>
<sequence>MEISFKVSGGEDAQYYFTPWMASIYDSKRTFIGGGTLIHKRFILTAAHVLSKNPKIVRLGEKDRRCINTKCDKVTEYSVDKVIAYKPGSDLWHGNDIALLRLNANVEYNEDRLPICIIVDDAVNFANVNKFRAFGWGKTNGSATHMSDILKTINLVRKNPNECEQSMGFLAGDSLICAGSENGDTCQGDSGGPLAVEYNYEGNTSYTQIGIVSFGPNSCNSNSLYTNISIYNHWIAETVHANEEQLLFENCGSHWSGGIAVRLWELFFLKRTVAGTLITDQFAVTVASALQTKFTNIKAKSRYSEYDVVEIIKHPEFSNSPIIQNDIALLKLKRKIQISYLVKPICLAVNSFPPKTFTALLYAYDRKKLGLQTKHFNTITCSSTVDSNQFCVDKPHDLEYDLPGSALLTYNEIKNVNNYLLIGIISHFRDSEIVFTDIRSYAEWISKTVKI</sequence>
<feature type="domain" description="Peptidase S1" evidence="10">
    <location>
        <begin position="264"/>
        <end position="450"/>
    </location>
</feature>
<gene>
    <name evidence="13" type="primary">LOC108047444</name>
    <name evidence="11" type="synonym">108047444</name>
</gene>
<dbReference type="EnsemblMetazoa" id="XM_017127630.2">
    <property type="protein sequence ID" value="XP_016983119.1"/>
    <property type="gene ID" value="LOC108047444"/>
</dbReference>
<evidence type="ECO:0000313" key="11">
    <source>
        <dbReference type="EnsemblMetazoa" id="XP_016983119.1"/>
    </source>
</evidence>
<dbReference type="InterPro" id="IPR033116">
    <property type="entry name" value="TRYPSIN_SER"/>
</dbReference>
<dbReference type="Gene3D" id="2.40.10.10">
    <property type="entry name" value="Trypsin-like serine proteases"/>
    <property type="match status" value="3"/>
</dbReference>
<evidence type="ECO:0000256" key="2">
    <source>
        <dbReference type="ARBA" id="ARBA00022525"/>
    </source>
</evidence>
<dbReference type="InterPro" id="IPR009003">
    <property type="entry name" value="Peptidase_S1_PA"/>
</dbReference>
<dbReference type="InterPro" id="IPR001314">
    <property type="entry name" value="Peptidase_S1A"/>
</dbReference>
<dbReference type="PRINTS" id="PR00722">
    <property type="entry name" value="CHYMOTRYPSIN"/>
</dbReference>
<dbReference type="Pfam" id="PF00089">
    <property type="entry name" value="Trypsin"/>
    <property type="match status" value="2"/>
</dbReference>
<dbReference type="PANTHER" id="PTHR24256">
    <property type="entry name" value="TRYPTASE-RELATED"/>
    <property type="match status" value="1"/>
</dbReference>
<feature type="domain" description="Peptidase S1" evidence="10">
    <location>
        <begin position="7"/>
        <end position="240"/>
    </location>
</feature>
<keyword evidence="4" id="KW-0732">Signal</keyword>
<dbReference type="InterPro" id="IPR043504">
    <property type="entry name" value="Peptidase_S1_PA_chymotrypsin"/>
</dbReference>
<keyword evidence="6" id="KW-0720">Serine protease</keyword>
<reference evidence="12" key="1">
    <citation type="journal article" date="2021" name="Elife">
        <title>Highly contiguous assemblies of 101 drosophilid genomes.</title>
        <authorList>
            <person name="Kim B.Y."/>
            <person name="Wang J.R."/>
            <person name="Miller D.E."/>
            <person name="Barmina O."/>
            <person name="Delaney E."/>
            <person name="Thompson A."/>
            <person name="Comeault A.A."/>
            <person name="Peede D."/>
            <person name="D'Agostino E.R."/>
            <person name="Pelaez J."/>
            <person name="Aguilar J.M."/>
            <person name="Haji D."/>
            <person name="Matsunaga T."/>
            <person name="Armstrong E.E."/>
            <person name="Zych M."/>
            <person name="Ogawa Y."/>
            <person name="Stamenkovic-Radak M."/>
            <person name="Jelic M."/>
            <person name="Veselinovic M.S."/>
            <person name="Tanaskovic M."/>
            <person name="Eric P."/>
            <person name="Gao J.J."/>
            <person name="Katoh T.K."/>
            <person name="Toda M.J."/>
            <person name="Watabe H."/>
            <person name="Watada M."/>
            <person name="Davis J.S."/>
            <person name="Moyle L.C."/>
            <person name="Manoli G."/>
            <person name="Bertolini E."/>
            <person name="Kostal V."/>
            <person name="Hawley R.S."/>
            <person name="Takahashi A."/>
            <person name="Jones C.D."/>
            <person name="Price D.K."/>
            <person name="Whiteman N."/>
            <person name="Kopp A."/>
            <person name="Matute D.R."/>
            <person name="Petrov D.A."/>
        </authorList>
    </citation>
    <scope>NUCLEOTIDE SEQUENCE [LARGE SCALE GENOMIC DNA]</scope>
</reference>
<organism evidence="13">
    <name type="scientific">Drosophila rhopaloa</name>
    <name type="common">Fruit fly</name>
    <dbReference type="NCBI Taxonomy" id="1041015"/>
    <lineage>
        <taxon>Eukaryota</taxon>
        <taxon>Metazoa</taxon>
        <taxon>Ecdysozoa</taxon>
        <taxon>Arthropoda</taxon>
        <taxon>Hexapoda</taxon>
        <taxon>Insecta</taxon>
        <taxon>Pterygota</taxon>
        <taxon>Neoptera</taxon>
        <taxon>Endopterygota</taxon>
        <taxon>Diptera</taxon>
        <taxon>Brachycera</taxon>
        <taxon>Muscomorpha</taxon>
        <taxon>Ephydroidea</taxon>
        <taxon>Drosophilidae</taxon>
        <taxon>Drosophila</taxon>
        <taxon>Sophophora</taxon>
    </lineage>
</organism>
<evidence type="ECO:0000313" key="12">
    <source>
        <dbReference type="Proteomes" id="UP001652680"/>
    </source>
</evidence>
<dbReference type="SMART" id="SM00020">
    <property type="entry name" value="Tryp_SPc"/>
    <property type="match status" value="1"/>
</dbReference>
<evidence type="ECO:0000256" key="6">
    <source>
        <dbReference type="ARBA" id="ARBA00022825"/>
    </source>
</evidence>
<evidence type="ECO:0000256" key="1">
    <source>
        <dbReference type="ARBA" id="ARBA00004613"/>
    </source>
</evidence>
<dbReference type="RefSeq" id="XP_016983119.1">
    <property type="nucleotide sequence ID" value="XM_017127630.1"/>
</dbReference>
<evidence type="ECO:0000259" key="10">
    <source>
        <dbReference type="PROSITE" id="PS50240"/>
    </source>
</evidence>
<keyword evidence="3" id="KW-0645">Protease</keyword>
<dbReference type="GO" id="GO:0006508">
    <property type="term" value="P:proteolysis"/>
    <property type="evidence" value="ECO:0007669"/>
    <property type="project" value="UniProtKB-KW"/>
</dbReference>
<dbReference type="PROSITE" id="PS00135">
    <property type="entry name" value="TRYPSIN_SER"/>
    <property type="match status" value="1"/>
</dbReference>
<dbReference type="GO" id="GO:0004252">
    <property type="term" value="F:serine-type endopeptidase activity"/>
    <property type="evidence" value="ECO:0007669"/>
    <property type="project" value="InterPro"/>
</dbReference>
<name>A0A6P4F288_DRORH</name>
<evidence type="ECO:0000256" key="8">
    <source>
        <dbReference type="ARBA" id="ARBA00023157"/>
    </source>
</evidence>
<dbReference type="OrthoDB" id="7858243at2759"/>
<dbReference type="InterPro" id="IPR001254">
    <property type="entry name" value="Trypsin_dom"/>
</dbReference>
<accession>A0A6P4F288</accession>
<comment type="similarity">
    <text evidence="9">Belongs to the peptidase S1 family. CLIP subfamily.</text>
</comment>
<evidence type="ECO:0000256" key="4">
    <source>
        <dbReference type="ARBA" id="ARBA00022729"/>
    </source>
</evidence>
<dbReference type="CDD" id="cd00190">
    <property type="entry name" value="Tryp_SPc"/>
    <property type="match status" value="1"/>
</dbReference>
<evidence type="ECO:0000256" key="5">
    <source>
        <dbReference type="ARBA" id="ARBA00022801"/>
    </source>
</evidence>
<proteinExistence type="inferred from homology"/>
<evidence type="ECO:0000256" key="9">
    <source>
        <dbReference type="ARBA" id="ARBA00024195"/>
    </source>
</evidence>
<dbReference type="GeneID" id="108047444"/>
<keyword evidence="5" id="KW-0378">Hydrolase</keyword>
<evidence type="ECO:0000256" key="3">
    <source>
        <dbReference type="ARBA" id="ARBA00022670"/>
    </source>
</evidence>
<dbReference type="GO" id="GO:0005576">
    <property type="term" value="C:extracellular region"/>
    <property type="evidence" value="ECO:0007669"/>
    <property type="project" value="UniProtKB-SubCell"/>
</dbReference>